<dbReference type="PANTHER" id="PTHR11017:SF559">
    <property type="entry name" value="DISEASE RESISTANCE PROTEIN CHL1"/>
    <property type="match status" value="1"/>
</dbReference>
<accession>A0A5A7TDI7</accession>
<dbReference type="Pfam" id="PF00931">
    <property type="entry name" value="NB-ARC"/>
    <property type="match status" value="2"/>
</dbReference>
<gene>
    <name evidence="5" type="ORF">E6C27_scaffold64G001270</name>
</gene>
<dbReference type="PROSITE" id="PS51450">
    <property type="entry name" value="LRR"/>
    <property type="match status" value="1"/>
</dbReference>
<dbReference type="InterPro" id="IPR044974">
    <property type="entry name" value="Disease_R_plants"/>
</dbReference>
<protein>
    <submittedName>
        <fullName evidence="5">TMV resistance protein N-like</fullName>
    </submittedName>
</protein>
<dbReference type="InterPro" id="IPR027417">
    <property type="entry name" value="P-loop_NTPase"/>
</dbReference>
<dbReference type="AlphaFoldDB" id="A0A5A7TDI7"/>
<dbReference type="InterPro" id="IPR002182">
    <property type="entry name" value="NB-ARC"/>
</dbReference>
<dbReference type="PANTHER" id="PTHR11017">
    <property type="entry name" value="LEUCINE-RICH REPEAT-CONTAINING PROTEIN"/>
    <property type="match status" value="1"/>
</dbReference>
<dbReference type="Pfam" id="PF23282">
    <property type="entry name" value="WHD_ROQ1"/>
    <property type="match status" value="1"/>
</dbReference>
<reference evidence="5 6" key="1">
    <citation type="submission" date="2019-08" db="EMBL/GenBank/DDBJ databases">
        <title>Draft genome sequences of two oriental melons (Cucumis melo L. var makuwa).</title>
        <authorList>
            <person name="Kwon S.-Y."/>
        </authorList>
    </citation>
    <scope>NUCLEOTIDE SEQUENCE [LARGE SCALE GENOMIC DNA]</scope>
    <source>
        <strain evidence="6">cv. SW 3</strain>
        <tissue evidence="5">Leaf</tissue>
    </source>
</reference>
<dbReference type="InterPro" id="IPR058192">
    <property type="entry name" value="WHD_ROQ1-like"/>
</dbReference>
<name>A0A5A7TDI7_CUCMM</name>
<dbReference type="Gene3D" id="3.40.50.10140">
    <property type="entry name" value="Toll/interleukin-1 receptor homology (TIR) domain"/>
    <property type="match status" value="1"/>
</dbReference>
<dbReference type="GO" id="GO:0007165">
    <property type="term" value="P:signal transduction"/>
    <property type="evidence" value="ECO:0007669"/>
    <property type="project" value="InterPro"/>
</dbReference>
<keyword evidence="3" id="KW-0611">Plant defense</keyword>
<organism evidence="5 6">
    <name type="scientific">Cucumis melo var. makuwa</name>
    <name type="common">Oriental melon</name>
    <dbReference type="NCBI Taxonomy" id="1194695"/>
    <lineage>
        <taxon>Eukaryota</taxon>
        <taxon>Viridiplantae</taxon>
        <taxon>Streptophyta</taxon>
        <taxon>Embryophyta</taxon>
        <taxon>Tracheophyta</taxon>
        <taxon>Spermatophyta</taxon>
        <taxon>Magnoliopsida</taxon>
        <taxon>eudicotyledons</taxon>
        <taxon>Gunneridae</taxon>
        <taxon>Pentapetalae</taxon>
        <taxon>rosids</taxon>
        <taxon>fabids</taxon>
        <taxon>Cucurbitales</taxon>
        <taxon>Cucurbitaceae</taxon>
        <taxon>Benincaseae</taxon>
        <taxon>Cucumis</taxon>
    </lineage>
</organism>
<dbReference type="Proteomes" id="UP000321393">
    <property type="component" value="Unassembled WGS sequence"/>
</dbReference>
<dbReference type="OrthoDB" id="1668230at2759"/>
<dbReference type="InterPro" id="IPR000157">
    <property type="entry name" value="TIR_dom"/>
</dbReference>
<dbReference type="Pfam" id="PF01582">
    <property type="entry name" value="TIR"/>
    <property type="match status" value="1"/>
</dbReference>
<dbReference type="InterPro" id="IPR035897">
    <property type="entry name" value="Toll_tir_struct_dom_sf"/>
</dbReference>
<keyword evidence="2" id="KW-0677">Repeat</keyword>
<comment type="caution">
    <text evidence="5">The sequence shown here is derived from an EMBL/GenBank/DDBJ whole genome shotgun (WGS) entry which is preliminary data.</text>
</comment>
<dbReference type="SMART" id="SM00255">
    <property type="entry name" value="TIR"/>
    <property type="match status" value="1"/>
</dbReference>
<evidence type="ECO:0000313" key="5">
    <source>
        <dbReference type="EMBL" id="KAA0039329.1"/>
    </source>
</evidence>
<dbReference type="EMBL" id="SSTE01018412">
    <property type="protein sequence ID" value="KAA0039329.1"/>
    <property type="molecule type" value="Genomic_DNA"/>
</dbReference>
<sequence length="1255" mass="142564">MAASSAHPSHMTYDTFISFNREQTFQAKDHLMYELFTKQLYESLCRWGMKVFMADDGGGSSGDTKKVFTDYESNLNDKIVKAIEGSKTCIVILSRGYVHSTGCLRELVKIVDHINKAAYQVLPLFCHDENHSYVPLDSMKYAYENIEILENMNGIIIGNEELQRWREAISQICSLSGVALRPTSLMRTIKLIYDKLLHLKSVAEDRYLFEMPLRLRTMEMLLGSISDDVRFIGIVGMGGIGKTTIAQFVYQKFAPKFRNNCCFLHIAGSNIVSLQQQLLSQVFFLEDIKIVDEILGVNRIKHNLKSCQKVLFIFDGISKKSQLEMLAGNPDWLPAGSRIIITTRNKDILRQTNFKDKVQEYSAELLSHTSAVSLFCKYAFGECLPDENFKELSNEIIEKTGTLPLALVQIASSLYGQGIDVWEDTLKSFHKLVYDNIFSHVLKSSYEGLQAESQQIFLDLACFLNGEKVDRVVEILEGFGYNSPRTKLQLLADRYLIDLSDDQIQMHVLILCMGQEIVQRELGTHQQTRIWQREDARRLFHENYGLKYIQGITMDLGEEEEELVLEAKSLADMIELKILQINNVQISENIDCLSNKLTLLNWPGYPSKYLPSTFQPPPLLELRLPGSNVIRLWNGRKKFGNLKEIDASDSKHLVETPDLSEVPNLQRLILQNCETLQRVHASINSLERLVLLDMEGCVSLKRFSFPITCKRLKTLVLSYSGLEFFPEFGWWMEYLTELHIDGTSINQLSPSITYLTSLVLLNLRNCIGLSSLPTEICCLCSLKTLTLNGCESLDKIPSSLGYVEPLEELDIGGTSISTIPFLENLRILNCERLKSNIWHSLAGLPAHYVRSLKDLNLSDCNLVDEDIPNDLELFSSLEILDLSSNHFERLSESIEQLINLKALYLNDCHKLKQVPKLPESIRYVGGEKSLGMLRTSQGKFYSMTGSPVCTMSPSPSNAPLSTNNDNFQNEADRFQATKEVDIIKDMGKQQTDHKLVQTDHKLVLSHKTSLVGMENQMEKVCNLLDLERSKDALFVGIFGSSGIGKTTIAEVVYNTIVDQFQSGCFLYLSSKQNSLVPLQHQMLSHLLSKETKIWDEDHGAQLIKHHMSNRKVLIVLDGVDERNQIEKLVGSPNWFAPGSRVIITARNRDVLHQLDYRDQVQEYKVELLSRESAYSLFCKNAFGDGPSDKNDLCSEIVEKVGRLPLALRTIGSYLHNKELEVWIETLKRLDEVEQNFFDTISQRTQKKTTPTLGQI</sequence>
<feature type="domain" description="TIR" evidence="4">
    <location>
        <begin position="11"/>
        <end position="196"/>
    </location>
</feature>
<evidence type="ECO:0000259" key="4">
    <source>
        <dbReference type="PROSITE" id="PS50104"/>
    </source>
</evidence>
<keyword evidence="1" id="KW-0433">Leucine-rich repeat</keyword>
<dbReference type="GO" id="GO:0006952">
    <property type="term" value="P:defense response"/>
    <property type="evidence" value="ECO:0007669"/>
    <property type="project" value="UniProtKB-KW"/>
</dbReference>
<dbReference type="InterPro" id="IPR042197">
    <property type="entry name" value="Apaf_helical"/>
</dbReference>
<evidence type="ECO:0000256" key="1">
    <source>
        <dbReference type="ARBA" id="ARBA00022614"/>
    </source>
</evidence>
<dbReference type="PRINTS" id="PR00364">
    <property type="entry name" value="DISEASERSIST"/>
</dbReference>
<dbReference type="SUPFAM" id="SSF52058">
    <property type="entry name" value="L domain-like"/>
    <property type="match status" value="1"/>
</dbReference>
<dbReference type="InterPro" id="IPR036390">
    <property type="entry name" value="WH_DNA-bd_sf"/>
</dbReference>
<dbReference type="InterPro" id="IPR032675">
    <property type="entry name" value="LRR_dom_sf"/>
</dbReference>
<evidence type="ECO:0000313" key="6">
    <source>
        <dbReference type="Proteomes" id="UP000321393"/>
    </source>
</evidence>
<dbReference type="Gene3D" id="3.80.10.10">
    <property type="entry name" value="Ribonuclease Inhibitor"/>
    <property type="match status" value="2"/>
</dbReference>
<dbReference type="Gene3D" id="1.10.8.430">
    <property type="entry name" value="Helical domain of apoptotic protease-activating factors"/>
    <property type="match status" value="2"/>
</dbReference>
<dbReference type="SUPFAM" id="SSF52540">
    <property type="entry name" value="P-loop containing nucleoside triphosphate hydrolases"/>
    <property type="match status" value="2"/>
</dbReference>
<evidence type="ECO:0000256" key="3">
    <source>
        <dbReference type="ARBA" id="ARBA00022821"/>
    </source>
</evidence>
<dbReference type="InterPro" id="IPR001611">
    <property type="entry name" value="Leu-rich_rpt"/>
</dbReference>
<dbReference type="GO" id="GO:0043531">
    <property type="term" value="F:ADP binding"/>
    <property type="evidence" value="ECO:0007669"/>
    <property type="project" value="InterPro"/>
</dbReference>
<dbReference type="Gene3D" id="3.40.50.300">
    <property type="entry name" value="P-loop containing nucleotide triphosphate hydrolases"/>
    <property type="match status" value="2"/>
</dbReference>
<dbReference type="PROSITE" id="PS50104">
    <property type="entry name" value="TIR"/>
    <property type="match status" value="1"/>
</dbReference>
<evidence type="ECO:0000256" key="2">
    <source>
        <dbReference type="ARBA" id="ARBA00022737"/>
    </source>
</evidence>
<proteinExistence type="predicted"/>
<dbReference type="SUPFAM" id="SSF46785">
    <property type="entry name" value="Winged helix' DNA-binding domain"/>
    <property type="match status" value="1"/>
</dbReference>
<dbReference type="SUPFAM" id="SSF52200">
    <property type="entry name" value="Toll/Interleukin receptor TIR domain"/>
    <property type="match status" value="1"/>
</dbReference>